<evidence type="ECO:0000256" key="10">
    <source>
        <dbReference type="ARBA" id="ARBA00022977"/>
    </source>
</evidence>
<dbReference type="SUPFAM" id="SSF52518">
    <property type="entry name" value="Thiamin diphosphate-binding fold (THDP-binding)"/>
    <property type="match status" value="2"/>
</dbReference>
<keyword evidence="7" id="KW-0808">Transferase</keyword>
<feature type="domain" description="Transketolase-like pyrimidine-binding" evidence="15">
    <location>
        <begin position="314"/>
        <end position="479"/>
    </location>
</feature>
<dbReference type="PANTHER" id="PTHR43322">
    <property type="entry name" value="1-D-DEOXYXYLULOSE 5-PHOSPHATE SYNTHASE-RELATED"/>
    <property type="match status" value="1"/>
</dbReference>
<dbReference type="InterPro" id="IPR020826">
    <property type="entry name" value="Transketolase_BS"/>
</dbReference>
<dbReference type="SUPFAM" id="SSF52922">
    <property type="entry name" value="TK C-terminal domain-like"/>
    <property type="match status" value="1"/>
</dbReference>
<evidence type="ECO:0000256" key="8">
    <source>
        <dbReference type="ARBA" id="ARBA00022723"/>
    </source>
</evidence>
<dbReference type="FunFam" id="3.40.50.920:FF:000002">
    <property type="entry name" value="1-deoxy-D-xylulose-5-phosphate synthase"/>
    <property type="match status" value="1"/>
</dbReference>
<dbReference type="GO" id="GO:0009228">
    <property type="term" value="P:thiamine biosynthetic process"/>
    <property type="evidence" value="ECO:0007669"/>
    <property type="project" value="UniProtKB-KW"/>
</dbReference>
<dbReference type="InterPro" id="IPR049557">
    <property type="entry name" value="Transketolase_CS"/>
</dbReference>
<dbReference type="HAMAP" id="MF_00315">
    <property type="entry name" value="DXP_synth"/>
    <property type="match status" value="1"/>
</dbReference>
<evidence type="ECO:0000256" key="5">
    <source>
        <dbReference type="ARBA" id="ARBA00011738"/>
    </source>
</evidence>
<keyword evidence="11" id="KW-0786">Thiamine pyrophosphate</keyword>
<evidence type="ECO:0000256" key="12">
    <source>
        <dbReference type="ARBA" id="ARBA00023229"/>
    </source>
</evidence>
<dbReference type="EC" id="2.2.1.7" evidence="6"/>
<evidence type="ECO:0000256" key="9">
    <source>
        <dbReference type="ARBA" id="ARBA00022842"/>
    </source>
</evidence>
<evidence type="ECO:0000256" key="7">
    <source>
        <dbReference type="ARBA" id="ARBA00022679"/>
    </source>
</evidence>
<evidence type="ECO:0000256" key="1">
    <source>
        <dbReference type="ARBA" id="ARBA00001946"/>
    </source>
</evidence>
<comment type="cofactor">
    <cofactor evidence="1">
        <name>Mg(2+)</name>
        <dbReference type="ChEBI" id="CHEBI:18420"/>
    </cofactor>
</comment>
<keyword evidence="12" id="KW-0414">Isoprene biosynthesis</keyword>
<comment type="subunit">
    <text evidence="5">Homodimer.</text>
</comment>
<dbReference type="InterPro" id="IPR029061">
    <property type="entry name" value="THDP-binding"/>
</dbReference>
<dbReference type="AlphaFoldDB" id="A0A804IR09"/>
<accession>A0A804IR09</accession>
<sequence>MKNLSTEDLEQLAAELRAEIVFSVSQTGGHLSASLGVVELAVALHHAFNSPEDKIIWDVGHQAYPHKILTGRRSRMHTIRQTSGLAGFPKRDESIHDAFGAGHSSTSISAGLGMAVARDLLGKKNHVVSVIGDGAMTAGQAYEAMNNAGYLDSNLVIVLNDNKQVSLPTATLDGPATPVGALSKALTKLQSSTEFRMLREAAKNLTKQIGERTHEIAAKVDQYARGMISTDGSLLFEELGLYYIGPVDGHNVEDLVTIFEKVKSLPAPGPVLIHIVTEKGKGYPPAEAAADKMHGVVKFDPRTGKQFKSTSSTLSYTQYFAESLIKEAEADDKIVAIHAAMGSGTGLNLFQHKFPQRCFDVGIAEQHAVTFAAGLATEGLKPFCAIYSSFLQRGYDQVVHDVDLQKIPVRFALDRAGLVGADGPTHCGAFDITYMACLPNMIVMAPADEAELVHMVATAAAIDDRPSCFRFPRGNGVGVMLPPGNKGTPFEIGKGRVLMEGNRVAILGYGSIVQTCLKAADPLRARGVFATVADARFCKPLDVGLIRRLVNEHEILITVEEGSIGGFASHVTHFLSLSGLLDGRMKLRPMVLPDRYIDHGSPQDQIEAAGLSSGHIVSTVLNLLGRQKEALYLH</sequence>
<dbReference type="InterPro" id="IPR005475">
    <property type="entry name" value="Transketolase-like_Pyr-bd"/>
</dbReference>
<comment type="similarity">
    <text evidence="4">Belongs to the transketolase family. DXPS subfamily.</text>
</comment>
<evidence type="ECO:0000256" key="14">
    <source>
        <dbReference type="ARBA" id="ARBA00057088"/>
    </source>
</evidence>
<dbReference type="CDD" id="cd07033">
    <property type="entry name" value="TPP_PYR_DXS_TK_like"/>
    <property type="match status" value="1"/>
</dbReference>
<comment type="pathway">
    <text evidence="3">Metabolic intermediate biosynthesis; 1-deoxy-D-xylulose 5-phosphate biosynthesis; 1-deoxy-D-xylulose 5-phosphate from D-glyceraldehyde 3-phosphate and pyruvate: step 1/1.</text>
</comment>
<dbReference type="NCBIfam" id="TIGR00204">
    <property type="entry name" value="dxs"/>
    <property type="match status" value="1"/>
</dbReference>
<dbReference type="PROSITE" id="PS00801">
    <property type="entry name" value="TRANSKETOLASE_1"/>
    <property type="match status" value="1"/>
</dbReference>
<comment type="function">
    <text evidence="14">Catalyzes the acyloin condensation reaction between C atoms 2 and 3 of pyruvate and glyceraldehyde 3-phosphate to yield 1-deoxy-D-xylulose-5-phosphate (DXP). Is a limiting enzyme for plastidic isoprenoid biosynthesis and essential for chloroplast development.</text>
</comment>
<reference evidence="16" key="1">
    <citation type="submission" date="2021-05" db="UniProtKB">
        <authorList>
            <consortium name="EnsemblPlants"/>
        </authorList>
    </citation>
    <scope>IDENTIFICATION</scope>
    <source>
        <strain evidence="16">subsp. malaccensis</strain>
    </source>
</reference>
<evidence type="ECO:0000256" key="11">
    <source>
        <dbReference type="ARBA" id="ARBA00023052"/>
    </source>
</evidence>
<evidence type="ECO:0000259" key="15">
    <source>
        <dbReference type="SMART" id="SM00861"/>
    </source>
</evidence>
<dbReference type="NCBIfam" id="NF003933">
    <property type="entry name" value="PRK05444.2-2"/>
    <property type="match status" value="1"/>
</dbReference>
<dbReference type="GO" id="GO:0016114">
    <property type="term" value="P:terpenoid biosynthetic process"/>
    <property type="evidence" value="ECO:0007669"/>
    <property type="project" value="InterPro"/>
</dbReference>
<dbReference type="InterPro" id="IPR005477">
    <property type="entry name" value="Dxylulose-5-P_synthase"/>
</dbReference>
<evidence type="ECO:0000256" key="6">
    <source>
        <dbReference type="ARBA" id="ARBA00013150"/>
    </source>
</evidence>
<evidence type="ECO:0000256" key="4">
    <source>
        <dbReference type="ARBA" id="ARBA00011081"/>
    </source>
</evidence>
<comment type="catalytic activity">
    <reaction evidence="13">
        <text>D-glyceraldehyde 3-phosphate + pyruvate + H(+) = 1-deoxy-D-xylulose 5-phosphate + CO2</text>
        <dbReference type="Rhea" id="RHEA:12605"/>
        <dbReference type="ChEBI" id="CHEBI:15361"/>
        <dbReference type="ChEBI" id="CHEBI:15378"/>
        <dbReference type="ChEBI" id="CHEBI:16526"/>
        <dbReference type="ChEBI" id="CHEBI:57792"/>
        <dbReference type="ChEBI" id="CHEBI:59776"/>
        <dbReference type="EC" id="2.2.1.7"/>
    </reaction>
</comment>
<evidence type="ECO:0000313" key="16">
    <source>
        <dbReference type="EnsemblPlants" id="Ma04_p18130.2"/>
    </source>
</evidence>
<dbReference type="Pfam" id="PF13292">
    <property type="entry name" value="DXP_synthase_N"/>
    <property type="match status" value="1"/>
</dbReference>
<dbReference type="PROSITE" id="PS00802">
    <property type="entry name" value="TRANSKETOLASE_2"/>
    <property type="match status" value="1"/>
</dbReference>
<dbReference type="FunFam" id="3.40.50.970:FF:000005">
    <property type="entry name" value="1-deoxy-D-xylulose-5-phosphate synthase"/>
    <property type="match status" value="1"/>
</dbReference>
<dbReference type="PANTHER" id="PTHR43322:SF4">
    <property type="entry name" value="1-DEOXY-D-XYLULOSE-5-PHOSPHATE SYNTHASE 2, CHLOROPLASTIC-RELATED"/>
    <property type="match status" value="1"/>
</dbReference>
<dbReference type="Proteomes" id="UP000012960">
    <property type="component" value="Unplaced"/>
</dbReference>
<dbReference type="Gene3D" id="3.40.50.970">
    <property type="match status" value="2"/>
</dbReference>
<dbReference type="Pfam" id="PF02779">
    <property type="entry name" value="Transket_pyr"/>
    <property type="match status" value="1"/>
</dbReference>
<evidence type="ECO:0000256" key="2">
    <source>
        <dbReference type="ARBA" id="ARBA00001964"/>
    </source>
</evidence>
<organism evidence="16 17">
    <name type="scientific">Musa acuminata subsp. malaccensis</name>
    <name type="common">Wild banana</name>
    <name type="synonym">Musa malaccensis</name>
    <dbReference type="NCBI Taxonomy" id="214687"/>
    <lineage>
        <taxon>Eukaryota</taxon>
        <taxon>Viridiplantae</taxon>
        <taxon>Streptophyta</taxon>
        <taxon>Embryophyta</taxon>
        <taxon>Tracheophyta</taxon>
        <taxon>Spermatophyta</taxon>
        <taxon>Magnoliopsida</taxon>
        <taxon>Liliopsida</taxon>
        <taxon>Zingiberales</taxon>
        <taxon>Musaceae</taxon>
        <taxon>Musa</taxon>
    </lineage>
</organism>
<dbReference type="Gramene" id="Ma04_t18130.2">
    <property type="protein sequence ID" value="Ma04_p18130.2"/>
    <property type="gene ID" value="Ma04_g18130"/>
</dbReference>
<dbReference type="GO" id="GO:0008661">
    <property type="term" value="F:1-deoxy-D-xylulose-5-phosphate synthase activity"/>
    <property type="evidence" value="ECO:0007669"/>
    <property type="project" value="UniProtKB-EC"/>
</dbReference>
<dbReference type="GO" id="GO:0019288">
    <property type="term" value="P:isopentenyl diphosphate biosynthetic process, methylerythritol 4-phosphate pathway"/>
    <property type="evidence" value="ECO:0007669"/>
    <property type="project" value="UniProtKB-ARBA"/>
</dbReference>
<evidence type="ECO:0000313" key="17">
    <source>
        <dbReference type="Proteomes" id="UP000012960"/>
    </source>
</evidence>
<dbReference type="Pfam" id="PF02780">
    <property type="entry name" value="Transketolase_C"/>
    <property type="match status" value="1"/>
</dbReference>
<dbReference type="GO" id="GO:0046872">
    <property type="term" value="F:metal ion binding"/>
    <property type="evidence" value="ECO:0007669"/>
    <property type="project" value="UniProtKB-KW"/>
</dbReference>
<dbReference type="EnsemblPlants" id="Ma04_t18130.2">
    <property type="protein sequence ID" value="Ma04_p18130.2"/>
    <property type="gene ID" value="Ma04_g18130"/>
</dbReference>
<evidence type="ECO:0000256" key="13">
    <source>
        <dbReference type="ARBA" id="ARBA00050255"/>
    </source>
</evidence>
<protein>
    <recommendedName>
        <fullName evidence="6">1-deoxy-D-xylulose-5-phosphate synthase</fullName>
        <ecNumber evidence="6">2.2.1.7</ecNumber>
    </recommendedName>
</protein>
<keyword evidence="8" id="KW-0479">Metal-binding</keyword>
<keyword evidence="9" id="KW-0460">Magnesium</keyword>
<dbReference type="InterPro" id="IPR009014">
    <property type="entry name" value="Transketo_C/PFOR_II"/>
</dbReference>
<dbReference type="Gene3D" id="3.40.50.920">
    <property type="match status" value="1"/>
</dbReference>
<dbReference type="CDD" id="cd02007">
    <property type="entry name" value="TPP_DXS"/>
    <property type="match status" value="1"/>
</dbReference>
<name>A0A804IR09_MUSAM</name>
<evidence type="ECO:0000256" key="3">
    <source>
        <dbReference type="ARBA" id="ARBA00004980"/>
    </source>
</evidence>
<dbReference type="SMART" id="SM00861">
    <property type="entry name" value="Transket_pyr"/>
    <property type="match status" value="1"/>
</dbReference>
<dbReference type="InterPro" id="IPR033248">
    <property type="entry name" value="Transketolase_C"/>
</dbReference>
<comment type="cofactor">
    <cofactor evidence="2">
        <name>thiamine diphosphate</name>
        <dbReference type="ChEBI" id="CHEBI:58937"/>
    </cofactor>
</comment>
<keyword evidence="10" id="KW-0784">Thiamine biosynthesis</keyword>
<proteinExistence type="inferred from homology"/>
<keyword evidence="17" id="KW-1185">Reference proteome</keyword>
<dbReference type="UniPathway" id="UPA00064">
    <property type="reaction ID" value="UER00091"/>
</dbReference>